<proteinExistence type="predicted"/>
<dbReference type="EMBL" id="JAXCEI010000002">
    <property type="protein sequence ID" value="MFA1538319.1"/>
    <property type="molecule type" value="Genomic_DNA"/>
</dbReference>
<reference evidence="2 3" key="1">
    <citation type="submission" date="2023-11" db="EMBL/GenBank/DDBJ databases">
        <title>Actinomadura monticuli sp. nov., isolated from volcanic ash.</title>
        <authorList>
            <person name="Lee S.D."/>
            <person name="Yang H."/>
            <person name="Kim I.S."/>
        </authorList>
    </citation>
    <scope>NUCLEOTIDE SEQUENCE [LARGE SCALE GENOMIC DNA]</scope>
    <source>
        <strain evidence="2 3">DLS-62</strain>
    </source>
</reference>
<sequence>MSRLTGLSAAGKATFTALLVAGVAFVVLEVAGLTDTPPIPPGLVAIVLAAGLLAAVPGRWTPVAGAVAGLFNLIVMFAVGAQERLVEPESALDLVAGWVLVVALAVASVAGTAAAFRTEEIDPVGKD</sequence>
<keyword evidence="1" id="KW-1133">Transmembrane helix</keyword>
<gene>
    <name evidence="2" type="ORF">SM611_05200</name>
</gene>
<accession>A0ABV4Q590</accession>
<evidence type="ECO:0000256" key="1">
    <source>
        <dbReference type="SAM" id="Phobius"/>
    </source>
</evidence>
<name>A0ABV4Q590_9ACTN</name>
<feature type="transmembrane region" description="Helical" evidence="1">
    <location>
        <begin position="39"/>
        <end position="56"/>
    </location>
</feature>
<comment type="caution">
    <text evidence="2">The sequence shown here is derived from an EMBL/GenBank/DDBJ whole genome shotgun (WGS) entry which is preliminary data.</text>
</comment>
<dbReference type="RefSeq" id="WP_371947659.1">
    <property type="nucleotide sequence ID" value="NZ_JAXCEI010000002.1"/>
</dbReference>
<feature type="transmembrane region" description="Helical" evidence="1">
    <location>
        <begin position="12"/>
        <end position="33"/>
    </location>
</feature>
<feature type="transmembrane region" description="Helical" evidence="1">
    <location>
        <begin position="94"/>
        <end position="116"/>
    </location>
</feature>
<protein>
    <submittedName>
        <fullName evidence="2">Uncharacterized protein</fullName>
    </submittedName>
</protein>
<evidence type="ECO:0000313" key="3">
    <source>
        <dbReference type="Proteomes" id="UP001569963"/>
    </source>
</evidence>
<feature type="transmembrane region" description="Helical" evidence="1">
    <location>
        <begin position="63"/>
        <end position="82"/>
    </location>
</feature>
<keyword evidence="1" id="KW-0472">Membrane</keyword>
<evidence type="ECO:0000313" key="2">
    <source>
        <dbReference type="EMBL" id="MFA1538319.1"/>
    </source>
</evidence>
<organism evidence="2 3">
    <name type="scientific">Actinomadura monticuli</name>
    <dbReference type="NCBI Taxonomy" id="3097367"/>
    <lineage>
        <taxon>Bacteria</taxon>
        <taxon>Bacillati</taxon>
        <taxon>Actinomycetota</taxon>
        <taxon>Actinomycetes</taxon>
        <taxon>Streptosporangiales</taxon>
        <taxon>Thermomonosporaceae</taxon>
        <taxon>Actinomadura</taxon>
    </lineage>
</organism>
<keyword evidence="3" id="KW-1185">Reference proteome</keyword>
<keyword evidence="1" id="KW-0812">Transmembrane</keyword>
<dbReference type="Proteomes" id="UP001569963">
    <property type="component" value="Unassembled WGS sequence"/>
</dbReference>